<evidence type="ECO:0000313" key="2">
    <source>
        <dbReference type="Proteomes" id="UP000790709"/>
    </source>
</evidence>
<proteinExistence type="predicted"/>
<dbReference type="Proteomes" id="UP000790709">
    <property type="component" value="Unassembled WGS sequence"/>
</dbReference>
<protein>
    <submittedName>
        <fullName evidence="1">Uncharacterized protein</fullName>
    </submittedName>
</protein>
<name>A0ACB8AWF4_9AGAM</name>
<gene>
    <name evidence="1" type="ORF">BV22DRAFT_1052461</name>
</gene>
<organism evidence="1 2">
    <name type="scientific">Leucogyrophana mollusca</name>
    <dbReference type="NCBI Taxonomy" id="85980"/>
    <lineage>
        <taxon>Eukaryota</taxon>
        <taxon>Fungi</taxon>
        <taxon>Dikarya</taxon>
        <taxon>Basidiomycota</taxon>
        <taxon>Agaricomycotina</taxon>
        <taxon>Agaricomycetes</taxon>
        <taxon>Agaricomycetidae</taxon>
        <taxon>Boletales</taxon>
        <taxon>Boletales incertae sedis</taxon>
        <taxon>Leucogyrophana</taxon>
    </lineage>
</organism>
<dbReference type="EMBL" id="MU267084">
    <property type="protein sequence ID" value="KAH7917393.1"/>
    <property type="molecule type" value="Genomic_DNA"/>
</dbReference>
<accession>A0ACB8AWF4</accession>
<sequence>MREAREGASRCGKVAGGHERAREGVGRWWEGVGVTGGHVRVCRGARWGKKVKRGRKSVRGGMRRREWRKKVVGGWGEVGANKHEGLGVKGYARGFKEHFWGSIELFLELDIGPEALGHRLEARWRRAGGALAVWRRLPGPGTEEAPRGCSETAYCHQRVLPEVLEPDLSTIYYLLYLYFSTTQSRFVQETKIKTKAANDKDKITRSMPIVLLCSSSCKFMLVKSRNKASSPPPQ</sequence>
<evidence type="ECO:0000313" key="1">
    <source>
        <dbReference type="EMBL" id="KAH7917393.1"/>
    </source>
</evidence>
<reference evidence="1" key="1">
    <citation type="journal article" date="2021" name="New Phytol.">
        <title>Evolutionary innovations through gain and loss of genes in the ectomycorrhizal Boletales.</title>
        <authorList>
            <person name="Wu G."/>
            <person name="Miyauchi S."/>
            <person name="Morin E."/>
            <person name="Kuo A."/>
            <person name="Drula E."/>
            <person name="Varga T."/>
            <person name="Kohler A."/>
            <person name="Feng B."/>
            <person name="Cao Y."/>
            <person name="Lipzen A."/>
            <person name="Daum C."/>
            <person name="Hundley H."/>
            <person name="Pangilinan J."/>
            <person name="Johnson J."/>
            <person name="Barry K."/>
            <person name="LaButti K."/>
            <person name="Ng V."/>
            <person name="Ahrendt S."/>
            <person name="Min B."/>
            <person name="Choi I.G."/>
            <person name="Park H."/>
            <person name="Plett J.M."/>
            <person name="Magnuson J."/>
            <person name="Spatafora J.W."/>
            <person name="Nagy L.G."/>
            <person name="Henrissat B."/>
            <person name="Grigoriev I.V."/>
            <person name="Yang Z.L."/>
            <person name="Xu J."/>
            <person name="Martin F.M."/>
        </authorList>
    </citation>
    <scope>NUCLEOTIDE SEQUENCE</scope>
    <source>
        <strain evidence="1">KUC20120723A-06</strain>
    </source>
</reference>
<keyword evidence="2" id="KW-1185">Reference proteome</keyword>
<comment type="caution">
    <text evidence="1">The sequence shown here is derived from an EMBL/GenBank/DDBJ whole genome shotgun (WGS) entry which is preliminary data.</text>
</comment>